<dbReference type="InterPro" id="IPR019455">
    <property type="entry name" value="Acetolactate_synth_ssu_C"/>
</dbReference>
<comment type="catalytic activity">
    <reaction evidence="7 8">
        <text>2 pyruvate + H(+) = (2S)-2-acetolactate + CO2</text>
        <dbReference type="Rhea" id="RHEA:25249"/>
        <dbReference type="ChEBI" id="CHEBI:15361"/>
        <dbReference type="ChEBI" id="CHEBI:15378"/>
        <dbReference type="ChEBI" id="CHEBI:16526"/>
        <dbReference type="ChEBI" id="CHEBI:58476"/>
        <dbReference type="EC" id="2.2.1.6"/>
    </reaction>
</comment>
<dbReference type="SUPFAM" id="SSF55021">
    <property type="entry name" value="ACT-like"/>
    <property type="match status" value="2"/>
</dbReference>
<dbReference type="GO" id="GO:0009099">
    <property type="term" value="P:L-valine biosynthetic process"/>
    <property type="evidence" value="ECO:0007669"/>
    <property type="project" value="UniProtKB-UniRule"/>
</dbReference>
<proteinExistence type="inferred from homology"/>
<dbReference type="EC" id="2.2.1.6" evidence="8"/>
<evidence type="ECO:0000256" key="1">
    <source>
        <dbReference type="ARBA" id="ARBA00004974"/>
    </source>
</evidence>
<dbReference type="InterPro" id="IPR004789">
    <property type="entry name" value="Acetalactate_synth_ssu"/>
</dbReference>
<reference evidence="10 11" key="1">
    <citation type="journal article" date="2017" name="Syst. Appl. Microbiol.">
        <title>Lebetimonas natsushimae sp. nov., a novel strictly anaerobic, moderately thermophilic chemoautotroph isolated from a deep-sea hydrothermal vent polychaete nest in the Mid-Okinawa Trough.</title>
        <authorList>
            <person name="Nagata R."/>
            <person name="Takaki Y."/>
            <person name="Tame A."/>
            <person name="Nunoura T."/>
            <person name="Muto H."/>
            <person name="Mino S."/>
            <person name="Sawayama S."/>
            <person name="Takai K."/>
            <person name="Nakagawa S."/>
        </authorList>
    </citation>
    <scope>NUCLEOTIDE SEQUENCE [LARGE SCALE GENOMIC DNA]</scope>
    <source>
        <strain evidence="10 11">HS1857</strain>
    </source>
</reference>
<sequence>MKRIISVILENEHGALARVVNMFAARGYNITSLTVAPIPKSEFSRMTIMSEGDPKVFEQIVKQLYKLIPVYKVIESDDFIEKEMAMVKFPLKEVKDNLADIDAIAGCYNGHISNVNDKHIVVSVVDRPDRIDNFLKAMQAKYHNIEIVRSGVSVIER</sequence>
<comment type="pathway">
    <text evidence="2 8">Amino-acid biosynthesis; L-valine biosynthesis; L-valine from pyruvate: step 1/4.</text>
</comment>
<dbReference type="GO" id="GO:0003984">
    <property type="term" value="F:acetolactate synthase activity"/>
    <property type="evidence" value="ECO:0007669"/>
    <property type="project" value="UniProtKB-UniRule"/>
</dbReference>
<dbReference type="NCBIfam" id="NF008864">
    <property type="entry name" value="PRK11895.1"/>
    <property type="match status" value="1"/>
</dbReference>
<comment type="caution">
    <text evidence="10">The sequence shown here is derived from an EMBL/GenBank/DDBJ whole genome shotgun (WGS) entry which is preliminary data.</text>
</comment>
<comment type="similarity">
    <text evidence="3 8">Belongs to the acetolactate synthase small subunit family.</text>
</comment>
<dbReference type="GO" id="GO:0009097">
    <property type="term" value="P:isoleucine biosynthetic process"/>
    <property type="evidence" value="ECO:0007669"/>
    <property type="project" value="UniProtKB-UniRule"/>
</dbReference>
<evidence type="ECO:0000256" key="8">
    <source>
        <dbReference type="RuleBase" id="RU368092"/>
    </source>
</evidence>
<dbReference type="RefSeq" id="WP_096259827.1">
    <property type="nucleotide sequence ID" value="NZ_BDME01000006.1"/>
</dbReference>
<dbReference type="Pfam" id="PF10369">
    <property type="entry name" value="ALS_ss_C"/>
    <property type="match status" value="1"/>
</dbReference>
<keyword evidence="8 10" id="KW-0808">Transferase</keyword>
<dbReference type="GO" id="GO:1990610">
    <property type="term" value="F:acetolactate synthase regulator activity"/>
    <property type="evidence" value="ECO:0007669"/>
    <property type="project" value="UniProtKB-UniRule"/>
</dbReference>
<dbReference type="OrthoDB" id="9787365at2"/>
<dbReference type="PROSITE" id="PS51671">
    <property type="entry name" value="ACT"/>
    <property type="match status" value="1"/>
</dbReference>
<name>A0A292YGW3_9BACT</name>
<comment type="pathway">
    <text evidence="1 8">Amino-acid biosynthesis; L-isoleucine biosynthesis; L-isoleucine from 2-oxobutanoate: step 1/4.</text>
</comment>
<feature type="domain" description="ACT" evidence="9">
    <location>
        <begin position="4"/>
        <end position="78"/>
    </location>
</feature>
<dbReference type="InterPro" id="IPR027271">
    <property type="entry name" value="Acetolactate_synth/TF_NikR_C"/>
</dbReference>
<comment type="subunit">
    <text evidence="4 8">Dimer of large and small chains.</text>
</comment>
<keyword evidence="6 8" id="KW-0100">Branched-chain amino acid biosynthesis</keyword>
<evidence type="ECO:0000313" key="11">
    <source>
        <dbReference type="Proteomes" id="UP000217944"/>
    </source>
</evidence>
<dbReference type="AlphaFoldDB" id="A0A292YGW3"/>
<dbReference type="UniPathway" id="UPA00049">
    <property type="reaction ID" value="UER00059"/>
</dbReference>
<dbReference type="Pfam" id="PF22629">
    <property type="entry name" value="ACT_AHAS_ss"/>
    <property type="match status" value="1"/>
</dbReference>
<dbReference type="InterPro" id="IPR039557">
    <property type="entry name" value="AHAS_ACT"/>
</dbReference>
<evidence type="ECO:0000256" key="7">
    <source>
        <dbReference type="ARBA" id="ARBA00048670"/>
    </source>
</evidence>
<evidence type="ECO:0000256" key="5">
    <source>
        <dbReference type="ARBA" id="ARBA00022605"/>
    </source>
</evidence>
<evidence type="ECO:0000256" key="6">
    <source>
        <dbReference type="ARBA" id="ARBA00023304"/>
    </source>
</evidence>
<dbReference type="InterPro" id="IPR002912">
    <property type="entry name" value="ACT_dom"/>
</dbReference>
<dbReference type="Gene3D" id="3.30.70.1150">
    <property type="entry name" value="ACT-like. Chain A, domain 2"/>
    <property type="match status" value="1"/>
</dbReference>
<evidence type="ECO:0000259" key="9">
    <source>
        <dbReference type="PROSITE" id="PS51671"/>
    </source>
</evidence>
<dbReference type="UniPathway" id="UPA00047">
    <property type="reaction ID" value="UER00055"/>
</dbReference>
<dbReference type="InterPro" id="IPR054480">
    <property type="entry name" value="AHAS_small-like_ACT"/>
</dbReference>
<dbReference type="CDD" id="cd04878">
    <property type="entry name" value="ACT_AHAS"/>
    <property type="match status" value="1"/>
</dbReference>
<dbReference type="GO" id="GO:0005829">
    <property type="term" value="C:cytosol"/>
    <property type="evidence" value="ECO:0007669"/>
    <property type="project" value="TreeGrafter"/>
</dbReference>
<dbReference type="Proteomes" id="UP000217944">
    <property type="component" value="Unassembled WGS sequence"/>
</dbReference>
<gene>
    <name evidence="10" type="ORF">LNAT_P1385</name>
</gene>
<dbReference type="Gene3D" id="3.30.70.260">
    <property type="match status" value="1"/>
</dbReference>
<protein>
    <recommendedName>
        <fullName evidence="8">Acetolactate synthase small subunit</fullName>
        <shortName evidence="8">AHAS</shortName>
        <shortName evidence="8">ALS</shortName>
        <ecNumber evidence="8">2.2.1.6</ecNumber>
    </recommendedName>
    <alternativeName>
        <fullName evidence="8">Acetohydroxy-acid synthase small subunit</fullName>
    </alternativeName>
</protein>
<evidence type="ECO:0000313" key="10">
    <source>
        <dbReference type="EMBL" id="GAX88090.1"/>
    </source>
</evidence>
<evidence type="ECO:0000256" key="3">
    <source>
        <dbReference type="ARBA" id="ARBA00006341"/>
    </source>
</evidence>
<organism evidence="10 11">
    <name type="scientific">Lebetimonas natsushimae</name>
    <dbReference type="NCBI Taxonomy" id="1936991"/>
    <lineage>
        <taxon>Bacteria</taxon>
        <taxon>Pseudomonadati</taxon>
        <taxon>Campylobacterota</taxon>
        <taxon>Epsilonproteobacteria</taxon>
        <taxon>Nautiliales</taxon>
        <taxon>Nautiliaceae</taxon>
        <taxon>Lebetimonas</taxon>
    </lineage>
</organism>
<dbReference type="PANTHER" id="PTHR30239">
    <property type="entry name" value="ACETOLACTATE SYNTHASE SMALL SUBUNIT"/>
    <property type="match status" value="1"/>
</dbReference>
<dbReference type="InterPro" id="IPR045865">
    <property type="entry name" value="ACT-like_dom_sf"/>
</dbReference>
<comment type="function">
    <text evidence="8">Catalyzes the conversion of 2 pyruvate molecules into acetolactate in the first common step of the biosynthetic pathway of the branched-amino acids such as leucine, isoleucine, and valine.</text>
</comment>
<dbReference type="NCBIfam" id="TIGR00119">
    <property type="entry name" value="acolac_sm"/>
    <property type="match status" value="1"/>
</dbReference>
<keyword evidence="11" id="KW-1185">Reference proteome</keyword>
<keyword evidence="5 8" id="KW-0028">Amino-acid biosynthesis</keyword>
<dbReference type="EMBL" id="BDME01000006">
    <property type="protein sequence ID" value="GAX88090.1"/>
    <property type="molecule type" value="Genomic_DNA"/>
</dbReference>
<dbReference type="PANTHER" id="PTHR30239:SF0">
    <property type="entry name" value="ACETOLACTATE SYNTHASE SMALL SUBUNIT 1, CHLOROPLASTIC"/>
    <property type="match status" value="1"/>
</dbReference>
<accession>A0A292YGW3</accession>
<evidence type="ECO:0000256" key="2">
    <source>
        <dbReference type="ARBA" id="ARBA00005025"/>
    </source>
</evidence>
<evidence type="ECO:0000256" key="4">
    <source>
        <dbReference type="ARBA" id="ARBA00011744"/>
    </source>
</evidence>